<protein>
    <submittedName>
        <fullName evidence="1">Uncharacterized protein</fullName>
    </submittedName>
</protein>
<gene>
    <name evidence="1" type="ORF">AVEN_10257_1</name>
</gene>
<dbReference type="AlphaFoldDB" id="A0A4Y1ZUS4"/>
<evidence type="ECO:0000313" key="2">
    <source>
        <dbReference type="Proteomes" id="UP000499080"/>
    </source>
</evidence>
<sequence>MDYGVTVTPSSTLRWREKEDPLLLDMFSADIEPLKSPCRHHIRRRRRDCQGPDTHSEYDGIRNYGGIKSRANSSLLVAPIKNGEIDDVLLLR</sequence>
<name>A0A4Y1ZUS4_ARAVE</name>
<proteinExistence type="predicted"/>
<organism evidence="1 2">
    <name type="scientific">Araneus ventricosus</name>
    <name type="common">Orbweaver spider</name>
    <name type="synonym">Epeira ventricosa</name>
    <dbReference type="NCBI Taxonomy" id="182803"/>
    <lineage>
        <taxon>Eukaryota</taxon>
        <taxon>Metazoa</taxon>
        <taxon>Ecdysozoa</taxon>
        <taxon>Arthropoda</taxon>
        <taxon>Chelicerata</taxon>
        <taxon>Arachnida</taxon>
        <taxon>Araneae</taxon>
        <taxon>Araneomorphae</taxon>
        <taxon>Entelegynae</taxon>
        <taxon>Araneoidea</taxon>
        <taxon>Araneidae</taxon>
        <taxon>Araneus</taxon>
    </lineage>
</organism>
<evidence type="ECO:0000313" key="1">
    <source>
        <dbReference type="EMBL" id="GBL69265.1"/>
    </source>
</evidence>
<reference evidence="1 2" key="1">
    <citation type="journal article" date="2019" name="Sci. Rep.">
        <title>Orb-weaving spider Araneus ventricosus genome elucidates the spidroin gene catalogue.</title>
        <authorList>
            <person name="Kono N."/>
            <person name="Nakamura H."/>
            <person name="Ohtoshi R."/>
            <person name="Moran D.A.P."/>
            <person name="Shinohara A."/>
            <person name="Yoshida Y."/>
            <person name="Fujiwara M."/>
            <person name="Mori M."/>
            <person name="Tomita M."/>
            <person name="Arakawa K."/>
        </authorList>
    </citation>
    <scope>NUCLEOTIDE SEQUENCE [LARGE SCALE GENOMIC DNA]</scope>
</reference>
<keyword evidence="2" id="KW-1185">Reference proteome</keyword>
<dbReference type="EMBL" id="BGPR01153824">
    <property type="protein sequence ID" value="GBL69265.1"/>
    <property type="molecule type" value="Genomic_DNA"/>
</dbReference>
<accession>A0A4Y1ZUS4</accession>
<comment type="caution">
    <text evidence="1">The sequence shown here is derived from an EMBL/GenBank/DDBJ whole genome shotgun (WGS) entry which is preliminary data.</text>
</comment>
<dbReference type="Proteomes" id="UP000499080">
    <property type="component" value="Unassembled WGS sequence"/>
</dbReference>